<evidence type="ECO:0000259" key="1">
    <source>
        <dbReference type="PROSITE" id="PS51186"/>
    </source>
</evidence>
<dbReference type="Gene3D" id="3.40.630.30">
    <property type="match status" value="1"/>
</dbReference>
<proteinExistence type="predicted"/>
<dbReference type="EMBL" id="CAFABJ010000061">
    <property type="protein sequence ID" value="CAB4827332.1"/>
    <property type="molecule type" value="Genomic_DNA"/>
</dbReference>
<dbReference type="GO" id="GO:0008999">
    <property type="term" value="F:protein-N-terminal-alanine acetyltransferase activity"/>
    <property type="evidence" value="ECO:0007669"/>
    <property type="project" value="TreeGrafter"/>
</dbReference>
<dbReference type="InterPro" id="IPR000182">
    <property type="entry name" value="GNAT_dom"/>
</dbReference>
<feature type="domain" description="N-acetyltransferase" evidence="1">
    <location>
        <begin position="4"/>
        <end position="155"/>
    </location>
</feature>
<evidence type="ECO:0000313" key="2">
    <source>
        <dbReference type="EMBL" id="CAB4827332.1"/>
    </source>
</evidence>
<reference evidence="2" key="1">
    <citation type="submission" date="2020-05" db="EMBL/GenBank/DDBJ databases">
        <authorList>
            <person name="Chiriac C."/>
            <person name="Salcher M."/>
            <person name="Ghai R."/>
            <person name="Kavagutti S V."/>
        </authorList>
    </citation>
    <scope>NUCLEOTIDE SEQUENCE</scope>
</reference>
<sequence>MNELQLRPYREADFDRACSIRNLESEESRERFRKGLSSSGTWGDHYLHLAIDLDGELVGDVQLRKCDATCPQGAWEMGLDIAPELQGRGFGTTALSLVAEYAFSNGAHRVEGSTDESNVAMRRAFEKSGWKFEGVLKALFVEDGIPHDYYSFAITKFD</sequence>
<dbReference type="Pfam" id="PF13302">
    <property type="entry name" value="Acetyltransf_3"/>
    <property type="match status" value="1"/>
</dbReference>
<name>A0A6J7A3D6_9ZZZZ</name>
<dbReference type="PROSITE" id="PS51186">
    <property type="entry name" value="GNAT"/>
    <property type="match status" value="1"/>
</dbReference>
<dbReference type="InterPro" id="IPR051908">
    <property type="entry name" value="Ribosomal_N-acetyltransferase"/>
</dbReference>
<protein>
    <submittedName>
        <fullName evidence="2">Unannotated protein</fullName>
    </submittedName>
</protein>
<organism evidence="2">
    <name type="scientific">freshwater metagenome</name>
    <dbReference type="NCBI Taxonomy" id="449393"/>
    <lineage>
        <taxon>unclassified sequences</taxon>
        <taxon>metagenomes</taxon>
        <taxon>ecological metagenomes</taxon>
    </lineage>
</organism>
<dbReference type="CDD" id="cd04301">
    <property type="entry name" value="NAT_SF"/>
    <property type="match status" value="1"/>
</dbReference>
<dbReference type="PANTHER" id="PTHR43441:SF6">
    <property type="entry name" value="N-ACETYLTRANSFERASE DOMAIN-CONTAINING PROTEIN"/>
    <property type="match status" value="1"/>
</dbReference>
<gene>
    <name evidence="2" type="ORF">UFOPK3217_00546</name>
</gene>
<dbReference type="InterPro" id="IPR016181">
    <property type="entry name" value="Acyl_CoA_acyltransferase"/>
</dbReference>
<dbReference type="GO" id="GO:0005737">
    <property type="term" value="C:cytoplasm"/>
    <property type="evidence" value="ECO:0007669"/>
    <property type="project" value="TreeGrafter"/>
</dbReference>
<dbReference type="GO" id="GO:1990189">
    <property type="term" value="F:protein N-terminal-serine acetyltransferase activity"/>
    <property type="evidence" value="ECO:0007669"/>
    <property type="project" value="TreeGrafter"/>
</dbReference>
<dbReference type="PANTHER" id="PTHR43441">
    <property type="entry name" value="RIBOSOMAL-PROTEIN-SERINE ACETYLTRANSFERASE"/>
    <property type="match status" value="1"/>
</dbReference>
<dbReference type="SUPFAM" id="SSF55729">
    <property type="entry name" value="Acyl-CoA N-acyltransferases (Nat)"/>
    <property type="match status" value="1"/>
</dbReference>
<dbReference type="AlphaFoldDB" id="A0A6J7A3D6"/>
<accession>A0A6J7A3D6</accession>